<comment type="caution">
    <text evidence="2">The sequence shown here is derived from an EMBL/GenBank/DDBJ whole genome shotgun (WGS) entry which is preliminary data.</text>
</comment>
<evidence type="ECO:0000256" key="1">
    <source>
        <dbReference type="SAM" id="SignalP"/>
    </source>
</evidence>
<accession>E8M2F9</accession>
<evidence type="ECO:0000313" key="3">
    <source>
        <dbReference type="Proteomes" id="UP000006228"/>
    </source>
</evidence>
<feature type="chain" id="PRO_5003227255" evidence="1">
    <location>
        <begin position="19"/>
        <end position="107"/>
    </location>
</feature>
<name>E8M2F9_PHOS4</name>
<proteinExistence type="predicted"/>
<dbReference type="eggNOG" id="ENOG5033AIK">
    <property type="taxonomic scope" value="Bacteria"/>
</dbReference>
<dbReference type="EMBL" id="AEVT01000016">
    <property type="protein sequence ID" value="EGA71786.1"/>
    <property type="molecule type" value="Genomic_DNA"/>
</dbReference>
<protein>
    <submittedName>
        <fullName evidence="2">MSHA biogenesis protein MshK</fullName>
    </submittedName>
</protein>
<dbReference type="GeneID" id="95567852"/>
<sequence length="107" mass="12128">MVRTLFFLMLTISTVSWASQDPTAPLNWVKPEQTQPTKKRISQPLPKLQSIVCIDALSCKAVINNQVRVAGERVAGYKINKIESERVVLSRGGKQWQLELFSMDIKQ</sequence>
<organism evidence="2 3">
    <name type="scientific">Vibrio sinaloensis DSM 21326</name>
    <dbReference type="NCBI Taxonomy" id="945550"/>
    <lineage>
        <taxon>Bacteria</taxon>
        <taxon>Pseudomonadati</taxon>
        <taxon>Pseudomonadota</taxon>
        <taxon>Gammaproteobacteria</taxon>
        <taxon>Vibrionales</taxon>
        <taxon>Vibrionaceae</taxon>
        <taxon>Vibrio</taxon>
        <taxon>Vibrio oreintalis group</taxon>
    </lineage>
</organism>
<evidence type="ECO:0000313" key="2">
    <source>
        <dbReference type="EMBL" id="EGA71786.1"/>
    </source>
</evidence>
<dbReference type="RefSeq" id="WP_008073694.1">
    <property type="nucleotide sequence ID" value="NZ_AEVT01000016.1"/>
</dbReference>
<reference evidence="2 3" key="1">
    <citation type="journal article" date="2012" name="Int. J. Syst. Evol. Microbiol.">
        <title>Vibrio caribbeanicus sp. nov., isolated from the marine sponge Scleritoderma cyanea.</title>
        <authorList>
            <person name="Hoffmann M."/>
            <person name="Monday S.R."/>
            <person name="Allard M.W."/>
            <person name="Strain E.A."/>
            <person name="Whittaker P."/>
            <person name="Naum M."/>
            <person name="McCarthy P.J."/>
            <person name="Lopez J.V."/>
            <person name="Fischer M."/>
            <person name="Brown E.W."/>
        </authorList>
    </citation>
    <scope>NUCLEOTIDE SEQUENCE [LARGE SCALE GENOMIC DNA]</scope>
    <source>
        <strain evidence="3">DSMZ 21326</strain>
    </source>
</reference>
<feature type="signal peptide" evidence="1">
    <location>
        <begin position="1"/>
        <end position="18"/>
    </location>
</feature>
<dbReference type="AlphaFoldDB" id="E8M2F9"/>
<gene>
    <name evidence="2" type="ORF">VISI1226_19424</name>
</gene>
<keyword evidence="1" id="KW-0732">Signal</keyword>
<dbReference type="Proteomes" id="UP000006228">
    <property type="component" value="Unassembled WGS sequence"/>
</dbReference>